<evidence type="ECO:0000256" key="2">
    <source>
        <dbReference type="ARBA" id="ARBA00023108"/>
    </source>
</evidence>
<dbReference type="FunFam" id="3.15.10.30:FF:000001">
    <property type="entry name" value="Takeout-like protein 1"/>
    <property type="match status" value="1"/>
</dbReference>
<dbReference type="GO" id="GO:0005615">
    <property type="term" value="C:extracellular space"/>
    <property type="evidence" value="ECO:0000318"/>
    <property type="project" value="GO_Central"/>
</dbReference>
<feature type="signal peptide" evidence="4">
    <location>
        <begin position="1"/>
        <end position="16"/>
    </location>
</feature>
<feature type="chain" id="PRO_5007310901" evidence="4">
    <location>
        <begin position="17"/>
        <end position="245"/>
    </location>
</feature>
<dbReference type="InterPro" id="IPR038606">
    <property type="entry name" value="To_sf"/>
</dbReference>
<reference evidence="5 6" key="2">
    <citation type="journal article" date="2010" name="Nucleic Acids Res.">
        <title>BeetleBase in 2010: revisions to provide comprehensive genomic information for Tribolium castaneum.</title>
        <authorList>
            <person name="Kim H.S."/>
            <person name="Murphy T."/>
            <person name="Xia J."/>
            <person name="Caragea D."/>
            <person name="Park Y."/>
            <person name="Beeman R.W."/>
            <person name="Lorenzen M.D."/>
            <person name="Butcher S."/>
            <person name="Manak J.R."/>
            <person name="Brown S.J."/>
        </authorList>
    </citation>
    <scope>GENOME REANNOTATION</scope>
    <source>
        <strain evidence="5 6">Georgia GA2</strain>
    </source>
</reference>
<dbReference type="Proteomes" id="UP000007266">
    <property type="component" value="Linkage group 10"/>
</dbReference>
<dbReference type="Pfam" id="PF06585">
    <property type="entry name" value="JHBP"/>
    <property type="match status" value="1"/>
</dbReference>
<proteinExistence type="inferred from homology"/>
<dbReference type="Gene3D" id="3.15.10.30">
    <property type="entry name" value="Haemolymph juvenile hormone binding protein"/>
    <property type="match status" value="1"/>
</dbReference>
<sequence length="245" mass="27429">MKSSLILLIIFAVARSAKFPPNFKICNRKNPNLDECLKEAGFIGVRQATKDYPEIHLPNLNPLEVNEMKISAGSQGVVNVNQNFKNCKLYGVNTTSADTLQFDFEKNVAHVSGRIDELKVFCTYELNGKILLLPISGSGPSTVIIKKLKVKADYNFEQVKKKGKTYMHFTTFTVALEPGSVFFNFENLFNGDKKLGDNINKVLNENSKQVFDDVKEGYAQAFGSIVKQILNNLFAKVSIEEAFDQ</sequence>
<protein>
    <submittedName>
        <fullName evidence="5">Protein takeout-like Protein</fullName>
    </submittedName>
</protein>
<evidence type="ECO:0000313" key="6">
    <source>
        <dbReference type="Proteomes" id="UP000007266"/>
    </source>
</evidence>
<dbReference type="EMBL" id="KQ971375">
    <property type="protein sequence ID" value="EEZ97638.2"/>
    <property type="molecule type" value="Genomic_DNA"/>
</dbReference>
<reference evidence="5 6" key="1">
    <citation type="journal article" date="2008" name="Nature">
        <title>The genome of the model beetle and pest Tribolium castaneum.</title>
        <authorList>
            <consortium name="Tribolium Genome Sequencing Consortium"/>
            <person name="Richards S."/>
            <person name="Gibbs R.A."/>
            <person name="Weinstock G.M."/>
            <person name="Brown S.J."/>
            <person name="Denell R."/>
            <person name="Beeman R.W."/>
            <person name="Gibbs R."/>
            <person name="Beeman R.W."/>
            <person name="Brown S.J."/>
            <person name="Bucher G."/>
            <person name="Friedrich M."/>
            <person name="Grimmelikhuijzen C.J."/>
            <person name="Klingler M."/>
            <person name="Lorenzen M."/>
            <person name="Richards S."/>
            <person name="Roth S."/>
            <person name="Schroder R."/>
            <person name="Tautz D."/>
            <person name="Zdobnov E.M."/>
            <person name="Muzny D."/>
            <person name="Gibbs R.A."/>
            <person name="Weinstock G.M."/>
            <person name="Attaway T."/>
            <person name="Bell S."/>
            <person name="Buhay C.J."/>
            <person name="Chandrabose M.N."/>
            <person name="Chavez D."/>
            <person name="Clerk-Blankenburg K.P."/>
            <person name="Cree A."/>
            <person name="Dao M."/>
            <person name="Davis C."/>
            <person name="Chacko J."/>
            <person name="Dinh H."/>
            <person name="Dugan-Rocha S."/>
            <person name="Fowler G."/>
            <person name="Garner T.T."/>
            <person name="Garnes J."/>
            <person name="Gnirke A."/>
            <person name="Hawes A."/>
            <person name="Hernandez J."/>
            <person name="Hines S."/>
            <person name="Holder M."/>
            <person name="Hume J."/>
            <person name="Jhangiani S.N."/>
            <person name="Joshi V."/>
            <person name="Khan Z.M."/>
            <person name="Jackson L."/>
            <person name="Kovar C."/>
            <person name="Kowis A."/>
            <person name="Lee S."/>
            <person name="Lewis L.R."/>
            <person name="Margolis J."/>
            <person name="Morgan M."/>
            <person name="Nazareth L.V."/>
            <person name="Nguyen N."/>
            <person name="Okwuonu G."/>
            <person name="Parker D."/>
            <person name="Richards S."/>
            <person name="Ruiz S.J."/>
            <person name="Santibanez J."/>
            <person name="Savard J."/>
            <person name="Scherer S.E."/>
            <person name="Schneider B."/>
            <person name="Sodergren E."/>
            <person name="Tautz D."/>
            <person name="Vattahil S."/>
            <person name="Villasana D."/>
            <person name="White C.S."/>
            <person name="Wright R."/>
            <person name="Park Y."/>
            <person name="Beeman R.W."/>
            <person name="Lord J."/>
            <person name="Oppert B."/>
            <person name="Lorenzen M."/>
            <person name="Brown S."/>
            <person name="Wang L."/>
            <person name="Savard J."/>
            <person name="Tautz D."/>
            <person name="Richards S."/>
            <person name="Weinstock G."/>
            <person name="Gibbs R.A."/>
            <person name="Liu Y."/>
            <person name="Worley K."/>
            <person name="Weinstock G."/>
            <person name="Elsik C.G."/>
            <person name="Reese J.T."/>
            <person name="Elhaik E."/>
            <person name="Landan G."/>
            <person name="Graur D."/>
            <person name="Arensburger P."/>
            <person name="Atkinson P."/>
            <person name="Beeman R.W."/>
            <person name="Beidler J."/>
            <person name="Brown S.J."/>
            <person name="Demuth J.P."/>
            <person name="Drury D.W."/>
            <person name="Du Y.Z."/>
            <person name="Fujiwara H."/>
            <person name="Lorenzen M."/>
            <person name="Maselli V."/>
            <person name="Osanai M."/>
            <person name="Park Y."/>
            <person name="Robertson H.M."/>
            <person name="Tu Z."/>
            <person name="Wang J.J."/>
            <person name="Wang S."/>
            <person name="Richards S."/>
            <person name="Song H."/>
            <person name="Zhang L."/>
            <person name="Sodergren E."/>
            <person name="Werner D."/>
            <person name="Stanke M."/>
            <person name="Morgenstern B."/>
            <person name="Solovyev V."/>
            <person name="Kosarev P."/>
            <person name="Brown G."/>
            <person name="Chen H.C."/>
            <person name="Ermolaeva O."/>
            <person name="Hlavina W."/>
            <person name="Kapustin Y."/>
            <person name="Kiryutin B."/>
            <person name="Kitts P."/>
            <person name="Maglott D."/>
            <person name="Pruitt K."/>
            <person name="Sapojnikov V."/>
            <person name="Souvorov A."/>
            <person name="Mackey A.J."/>
            <person name="Waterhouse R.M."/>
            <person name="Wyder S."/>
            <person name="Zdobnov E.M."/>
            <person name="Zdobnov E.M."/>
            <person name="Wyder S."/>
            <person name="Kriventseva E.V."/>
            <person name="Kadowaki T."/>
            <person name="Bork P."/>
            <person name="Aranda M."/>
            <person name="Bao R."/>
            <person name="Beermann A."/>
            <person name="Berns N."/>
            <person name="Bolognesi R."/>
            <person name="Bonneton F."/>
            <person name="Bopp D."/>
            <person name="Brown S.J."/>
            <person name="Bucher G."/>
            <person name="Butts T."/>
            <person name="Chaumot A."/>
            <person name="Denell R.E."/>
            <person name="Ferrier D.E."/>
            <person name="Friedrich M."/>
            <person name="Gordon C.M."/>
            <person name="Jindra M."/>
            <person name="Klingler M."/>
            <person name="Lan Q."/>
            <person name="Lattorff H.M."/>
            <person name="Laudet V."/>
            <person name="von Levetsow C."/>
            <person name="Liu Z."/>
            <person name="Lutz R."/>
            <person name="Lynch J.A."/>
            <person name="da Fonseca R.N."/>
            <person name="Posnien N."/>
            <person name="Reuter R."/>
            <person name="Roth S."/>
            <person name="Savard J."/>
            <person name="Schinko J.B."/>
            <person name="Schmitt C."/>
            <person name="Schoppmeier M."/>
            <person name="Schroder R."/>
            <person name="Shippy T.D."/>
            <person name="Simonnet F."/>
            <person name="Marques-Souza H."/>
            <person name="Tautz D."/>
            <person name="Tomoyasu Y."/>
            <person name="Trauner J."/>
            <person name="Van der Zee M."/>
            <person name="Vervoort M."/>
            <person name="Wittkopp N."/>
            <person name="Wimmer E.A."/>
            <person name="Yang X."/>
            <person name="Jones A.K."/>
            <person name="Sattelle D.B."/>
            <person name="Ebert P.R."/>
            <person name="Nelson D."/>
            <person name="Scott J.G."/>
            <person name="Beeman R.W."/>
            <person name="Muthukrishnan S."/>
            <person name="Kramer K.J."/>
            <person name="Arakane Y."/>
            <person name="Beeman R.W."/>
            <person name="Zhu Q."/>
            <person name="Hogenkamp D."/>
            <person name="Dixit R."/>
            <person name="Oppert B."/>
            <person name="Jiang H."/>
            <person name="Zou Z."/>
            <person name="Marshall J."/>
            <person name="Elpidina E."/>
            <person name="Vinokurov K."/>
            <person name="Oppert C."/>
            <person name="Zou Z."/>
            <person name="Evans J."/>
            <person name="Lu Z."/>
            <person name="Zhao P."/>
            <person name="Sumathipala N."/>
            <person name="Altincicek B."/>
            <person name="Vilcinskas A."/>
            <person name="Williams M."/>
            <person name="Hultmark D."/>
            <person name="Hetru C."/>
            <person name="Jiang H."/>
            <person name="Grimmelikhuijzen C.J."/>
            <person name="Hauser F."/>
            <person name="Cazzamali G."/>
            <person name="Williamson M."/>
            <person name="Park Y."/>
            <person name="Li B."/>
            <person name="Tanaka Y."/>
            <person name="Predel R."/>
            <person name="Neupert S."/>
            <person name="Schachtner J."/>
            <person name="Verleyen P."/>
            <person name="Raible F."/>
            <person name="Bork P."/>
            <person name="Friedrich M."/>
            <person name="Walden K.K."/>
            <person name="Robertson H.M."/>
            <person name="Angeli S."/>
            <person name="Foret S."/>
            <person name="Bucher G."/>
            <person name="Schuetz S."/>
            <person name="Maleszka R."/>
            <person name="Wimmer E.A."/>
            <person name="Beeman R.W."/>
            <person name="Lorenzen M."/>
            <person name="Tomoyasu Y."/>
            <person name="Miller S.C."/>
            <person name="Grossmann D."/>
            <person name="Bucher G."/>
        </authorList>
    </citation>
    <scope>NUCLEOTIDE SEQUENCE [LARGE SCALE GENOMIC DNA]</scope>
    <source>
        <strain evidence="5 6">Georgia GA2</strain>
    </source>
</reference>
<evidence type="ECO:0000256" key="1">
    <source>
        <dbReference type="ARBA" id="ARBA00022729"/>
    </source>
</evidence>
<dbReference type="PANTHER" id="PTHR11008">
    <property type="entry name" value="PROTEIN TAKEOUT-LIKE PROTEIN"/>
    <property type="match status" value="1"/>
</dbReference>
<dbReference type="PANTHER" id="PTHR11008:SF32">
    <property type="entry name" value="CIRCADIAN CLOCK-CONTROLLED PROTEIN DAYWAKE-RELATED"/>
    <property type="match status" value="1"/>
</dbReference>
<evidence type="ECO:0000313" key="5">
    <source>
        <dbReference type="EMBL" id="EEZ97638.2"/>
    </source>
</evidence>
<keyword evidence="1 4" id="KW-0732">Signal</keyword>
<dbReference type="OMA" id="GKPHWHI"/>
<accession>D6X3K1</accession>
<dbReference type="InterPro" id="IPR010562">
    <property type="entry name" value="Haemolymph_juvenile_hormone-bd"/>
</dbReference>
<dbReference type="OrthoDB" id="8190514at2759"/>
<keyword evidence="6" id="KW-1185">Reference proteome</keyword>
<evidence type="ECO:0000256" key="3">
    <source>
        <dbReference type="ARBA" id="ARBA00060902"/>
    </source>
</evidence>
<dbReference type="AlphaFoldDB" id="D6X3K1"/>
<dbReference type="GO" id="GO:0007623">
    <property type="term" value="P:circadian rhythm"/>
    <property type="evidence" value="ECO:0000318"/>
    <property type="project" value="GO_Central"/>
</dbReference>
<comment type="similarity">
    <text evidence="3">Belongs to the TO family.</text>
</comment>
<dbReference type="SMART" id="SM00700">
    <property type="entry name" value="JHBP"/>
    <property type="match status" value="1"/>
</dbReference>
<keyword evidence="2" id="KW-0090">Biological rhythms</keyword>
<organism evidence="5 6">
    <name type="scientific">Tribolium castaneum</name>
    <name type="common">Red flour beetle</name>
    <dbReference type="NCBI Taxonomy" id="7070"/>
    <lineage>
        <taxon>Eukaryota</taxon>
        <taxon>Metazoa</taxon>
        <taxon>Ecdysozoa</taxon>
        <taxon>Arthropoda</taxon>
        <taxon>Hexapoda</taxon>
        <taxon>Insecta</taxon>
        <taxon>Pterygota</taxon>
        <taxon>Neoptera</taxon>
        <taxon>Endopterygota</taxon>
        <taxon>Coleoptera</taxon>
        <taxon>Polyphaga</taxon>
        <taxon>Cucujiformia</taxon>
        <taxon>Tenebrionidae</taxon>
        <taxon>Tenebrionidae incertae sedis</taxon>
        <taxon>Tribolium</taxon>
    </lineage>
</organism>
<evidence type="ECO:0000256" key="4">
    <source>
        <dbReference type="SAM" id="SignalP"/>
    </source>
</evidence>
<dbReference type="KEGG" id="tca:655472"/>
<gene>
    <name evidence="5" type="primary">AUGUSTUS-3.0.2_16086</name>
    <name evidence="5" type="ORF">TcasGA2_TC016086</name>
</gene>
<dbReference type="HOGENOM" id="CLU_069908_0_0_1"/>
<name>D6X3K1_TRICA</name>